<proteinExistence type="predicted"/>
<gene>
    <name evidence="1" type="ORF">ABVK50_12220</name>
</gene>
<sequence>MISFNTVQELIDGGYKLHAHCHNWNCQHNQALDLVKLRERLGPDHSTLHDDLVPKLKCSKCGGKKIGLIKTPPSSSTGWVNPYIKSKGRWVWQHVR</sequence>
<name>A0AAU8CWI0_9HYPH</name>
<dbReference type="RefSeq" id="WP_353641301.1">
    <property type="nucleotide sequence ID" value="NZ_CP159253.1"/>
</dbReference>
<reference evidence="1" key="1">
    <citation type="submission" date="2024-06" db="EMBL/GenBank/DDBJ databases">
        <title>Mesorhizobium karijinii sp. nov., a symbiont of the iconic Swainsona formosa from arid Australia.</title>
        <authorList>
            <person name="Hill Y.J."/>
            <person name="Watkin E.L.J."/>
            <person name="O'Hara G.W."/>
            <person name="Terpolilli J."/>
            <person name="Tye M.L."/>
            <person name="Kohlmeier M.G."/>
        </authorList>
    </citation>
    <scope>NUCLEOTIDE SEQUENCE</scope>
    <source>
        <strain evidence="1">WSM2240</strain>
    </source>
</reference>
<accession>A0AAU8CWI0</accession>
<dbReference type="AlphaFoldDB" id="A0AAU8CWI0"/>
<dbReference type="EMBL" id="CP159253">
    <property type="protein sequence ID" value="XCG51188.1"/>
    <property type="molecule type" value="Genomic_DNA"/>
</dbReference>
<protein>
    <submittedName>
        <fullName evidence="1">Uncharacterized protein</fullName>
    </submittedName>
</protein>
<organism evidence="1">
    <name type="scientific">Mesorhizobium sp. WSM2240</name>
    <dbReference type="NCBI Taxonomy" id="3228851"/>
    <lineage>
        <taxon>Bacteria</taxon>
        <taxon>Pseudomonadati</taxon>
        <taxon>Pseudomonadota</taxon>
        <taxon>Alphaproteobacteria</taxon>
        <taxon>Hyphomicrobiales</taxon>
        <taxon>Phyllobacteriaceae</taxon>
        <taxon>Mesorhizobium</taxon>
    </lineage>
</organism>
<evidence type="ECO:0000313" key="1">
    <source>
        <dbReference type="EMBL" id="XCG51188.1"/>
    </source>
</evidence>